<dbReference type="InterPro" id="IPR029058">
    <property type="entry name" value="AB_hydrolase_fold"/>
</dbReference>
<evidence type="ECO:0000313" key="2">
    <source>
        <dbReference type="Proteomes" id="UP001561046"/>
    </source>
</evidence>
<proteinExistence type="predicted"/>
<protein>
    <recommendedName>
        <fullName evidence="3">Alpha/beta hydrolase</fullName>
    </recommendedName>
</protein>
<sequence length="394" mass="42373">MPIVFVHGVNNRDGDAYRENEKARDGFLREYVAPALGLSADKLTVTSPYWGEFGAKFAWNMAVLPDSSTKVASFGADQEAQARARVAGLLAESNQSGDLVALAKTDLLAAVDLLYASAMAGAKSEDEARYLAKSYDLASAYVEANPQPDWLAAAGPKNFADLLVSKSKASEVQSFGPLSKILDSIKEGASRLVNAAPDVTTGLAGLLLRKKLNNAVTRFAGDAFVYLNGRGTADAPGPIVTTVLKALQDAQAKRTEDDKLIVVAHSFGGEIVYDILTYFDPTLSIDCLITVGSQVGLFEEMKLYKVSDPKIPVDPKKDHVARPKGIKRWLNVFDTNDVLSYQLKPVVDAVTDFSYDTGYSTLGAHGGYFDRPSFYKRMAARLKAADPEVGAGAQ</sequence>
<dbReference type="Proteomes" id="UP001561046">
    <property type="component" value="Unassembled WGS sequence"/>
</dbReference>
<reference evidence="1 2" key="1">
    <citation type="journal article" date="2013" name="Int. J. Syst. Evol. Microbiol.">
        <title>Comamonas guangdongensis sp. nov., isolated from subterranean forest sediment, and emended description of the genus Comamonas.</title>
        <authorList>
            <person name="Zhang J."/>
            <person name="Wang Y."/>
            <person name="Zhou S."/>
            <person name="Wu C."/>
            <person name="He J."/>
            <person name="Li F."/>
        </authorList>
    </citation>
    <scope>NUCLEOTIDE SEQUENCE [LARGE SCALE GENOMIC DNA]</scope>
    <source>
        <strain evidence="1 2">CCTCC AB2011133</strain>
    </source>
</reference>
<dbReference type="EMBL" id="JBFYGN010000022">
    <property type="protein sequence ID" value="MEX8194535.1"/>
    <property type="molecule type" value="Genomic_DNA"/>
</dbReference>
<evidence type="ECO:0000313" key="1">
    <source>
        <dbReference type="EMBL" id="MEX8194535.1"/>
    </source>
</evidence>
<comment type="caution">
    <text evidence="1">The sequence shown here is derived from an EMBL/GenBank/DDBJ whole genome shotgun (WGS) entry which is preliminary data.</text>
</comment>
<organism evidence="1 2">
    <name type="scientific">Comamonas guangdongensis</name>
    <dbReference type="NCBI Taxonomy" id="510515"/>
    <lineage>
        <taxon>Bacteria</taxon>
        <taxon>Pseudomonadati</taxon>
        <taxon>Pseudomonadota</taxon>
        <taxon>Betaproteobacteria</taxon>
        <taxon>Burkholderiales</taxon>
        <taxon>Comamonadaceae</taxon>
        <taxon>Comamonas</taxon>
    </lineage>
</organism>
<name>A0ABV3ZYS6_9BURK</name>
<accession>A0ABV3ZYS6</accession>
<evidence type="ECO:0008006" key="3">
    <source>
        <dbReference type="Google" id="ProtNLM"/>
    </source>
</evidence>
<gene>
    <name evidence="1" type="ORF">AB6724_17005</name>
</gene>
<dbReference type="Gene3D" id="3.40.50.1820">
    <property type="entry name" value="alpha/beta hydrolase"/>
    <property type="match status" value="1"/>
</dbReference>
<dbReference type="SUPFAM" id="SSF53474">
    <property type="entry name" value="alpha/beta-Hydrolases"/>
    <property type="match status" value="1"/>
</dbReference>
<keyword evidence="2" id="KW-1185">Reference proteome</keyword>
<dbReference type="RefSeq" id="WP_369339714.1">
    <property type="nucleotide sequence ID" value="NZ_JBFYGN010000022.1"/>
</dbReference>